<proteinExistence type="inferred from homology"/>
<dbReference type="GO" id="GO:0035251">
    <property type="term" value="F:UDP-glucosyltransferase activity"/>
    <property type="evidence" value="ECO:0007669"/>
    <property type="project" value="InterPro"/>
</dbReference>
<comment type="similarity">
    <text evidence="1 4">Belongs to the UDP-glycosyltransferase family.</text>
</comment>
<dbReference type="PANTHER" id="PTHR48048:SF56">
    <property type="entry name" value="GLYCOSYLTRANSFERASE"/>
    <property type="match status" value="1"/>
</dbReference>
<dbReference type="EC" id="2.4.1.-" evidence="5"/>
<evidence type="ECO:0000256" key="1">
    <source>
        <dbReference type="ARBA" id="ARBA00009995"/>
    </source>
</evidence>
<keyword evidence="3 4" id="KW-0808">Transferase</keyword>
<evidence type="ECO:0000313" key="7">
    <source>
        <dbReference type="Proteomes" id="UP000516437"/>
    </source>
</evidence>
<dbReference type="FunFam" id="3.40.50.2000:FF:000020">
    <property type="entry name" value="Glycosyltransferase"/>
    <property type="match status" value="1"/>
</dbReference>
<accession>A0A6A1WQY9</accession>
<gene>
    <name evidence="6" type="ORF">CJ030_MR1G029161</name>
</gene>
<dbReference type="PROSITE" id="PS00375">
    <property type="entry name" value="UDPGT"/>
    <property type="match status" value="1"/>
</dbReference>
<dbReference type="Pfam" id="PF00201">
    <property type="entry name" value="UDPGT"/>
    <property type="match status" value="1"/>
</dbReference>
<reference evidence="6 7" key="1">
    <citation type="journal article" date="2019" name="Plant Biotechnol. J.">
        <title>The red bayberry genome and genetic basis of sex determination.</title>
        <authorList>
            <person name="Jia H.M."/>
            <person name="Jia H.J."/>
            <person name="Cai Q.L."/>
            <person name="Wang Y."/>
            <person name="Zhao H.B."/>
            <person name="Yang W.F."/>
            <person name="Wang G.Y."/>
            <person name="Li Y.H."/>
            <person name="Zhan D.L."/>
            <person name="Shen Y.T."/>
            <person name="Niu Q.F."/>
            <person name="Chang L."/>
            <person name="Qiu J."/>
            <person name="Zhao L."/>
            <person name="Xie H.B."/>
            <person name="Fu W.Y."/>
            <person name="Jin J."/>
            <person name="Li X.W."/>
            <person name="Jiao Y."/>
            <person name="Zhou C.C."/>
            <person name="Tu T."/>
            <person name="Chai C.Y."/>
            <person name="Gao J.L."/>
            <person name="Fan L.J."/>
            <person name="van de Weg E."/>
            <person name="Wang J.Y."/>
            <person name="Gao Z.S."/>
        </authorList>
    </citation>
    <scope>NUCLEOTIDE SEQUENCE [LARGE SCALE GENOMIC DNA]</scope>
    <source>
        <tissue evidence="6">Leaves</tissue>
    </source>
</reference>
<organism evidence="6 7">
    <name type="scientific">Morella rubra</name>
    <name type="common">Chinese bayberry</name>
    <dbReference type="NCBI Taxonomy" id="262757"/>
    <lineage>
        <taxon>Eukaryota</taxon>
        <taxon>Viridiplantae</taxon>
        <taxon>Streptophyta</taxon>
        <taxon>Embryophyta</taxon>
        <taxon>Tracheophyta</taxon>
        <taxon>Spermatophyta</taxon>
        <taxon>Magnoliopsida</taxon>
        <taxon>eudicotyledons</taxon>
        <taxon>Gunneridae</taxon>
        <taxon>Pentapetalae</taxon>
        <taxon>rosids</taxon>
        <taxon>fabids</taxon>
        <taxon>Fagales</taxon>
        <taxon>Myricaceae</taxon>
        <taxon>Morella</taxon>
    </lineage>
</organism>
<evidence type="ECO:0000256" key="4">
    <source>
        <dbReference type="RuleBase" id="RU003718"/>
    </source>
</evidence>
<protein>
    <recommendedName>
        <fullName evidence="5">Glycosyltransferase</fullName>
        <ecNumber evidence="5">2.4.1.-</ecNumber>
    </recommendedName>
</protein>
<evidence type="ECO:0000256" key="3">
    <source>
        <dbReference type="ARBA" id="ARBA00022679"/>
    </source>
</evidence>
<dbReference type="AlphaFoldDB" id="A0A6A1WQY9"/>
<dbReference type="SUPFAM" id="SSF53756">
    <property type="entry name" value="UDP-Glycosyltransferase/glycogen phosphorylase"/>
    <property type="match status" value="1"/>
</dbReference>
<dbReference type="InterPro" id="IPR002213">
    <property type="entry name" value="UDP_glucos_trans"/>
</dbReference>
<dbReference type="PANTHER" id="PTHR48048">
    <property type="entry name" value="GLYCOSYLTRANSFERASE"/>
    <property type="match status" value="1"/>
</dbReference>
<evidence type="ECO:0000256" key="2">
    <source>
        <dbReference type="ARBA" id="ARBA00022676"/>
    </source>
</evidence>
<evidence type="ECO:0000313" key="6">
    <source>
        <dbReference type="EMBL" id="KAB1226188.1"/>
    </source>
</evidence>
<dbReference type="Gene3D" id="3.40.50.2000">
    <property type="entry name" value="Glycogen Phosphorylase B"/>
    <property type="match status" value="2"/>
</dbReference>
<dbReference type="InterPro" id="IPR035595">
    <property type="entry name" value="UDP_glycos_trans_CS"/>
</dbReference>
<comment type="caution">
    <text evidence="6">The sequence shown here is derived from an EMBL/GenBank/DDBJ whole genome shotgun (WGS) entry which is preliminary data.</text>
</comment>
<keyword evidence="7" id="KW-1185">Reference proteome</keyword>
<name>A0A6A1WQY9_9ROSI</name>
<dbReference type="InterPro" id="IPR050481">
    <property type="entry name" value="UDP-glycosyltransf_plant"/>
</dbReference>
<dbReference type="OrthoDB" id="5835829at2759"/>
<dbReference type="Proteomes" id="UP000516437">
    <property type="component" value="Chromosome 1"/>
</dbReference>
<dbReference type="CDD" id="cd03784">
    <property type="entry name" value="GT1_Gtf-like"/>
    <property type="match status" value="1"/>
</dbReference>
<sequence>MKETIVLYPAPAFHHIVSMVEVGKLILQHHPNFSLTILVGTMPSDTPTANSYIDNISKTNLPISFLSLPSIPAASAFEFMRLIVHHALDALRTLYLSSSVLALVTSGFLFSDYDLNVPIYFYFSSCAASLSTLLYLPTIHNQTTESFKDLNDTFFHIPGLPPIKASLMPQPLLQRDDPVYQYFLDFASFLPKSKGIIINTFDSLEPRAIRAIADGACVPNGVTPAIYSIGPLITDAKDRAGASNESLAWLDAQPNRSVVFLCFGSKGTFSEVQIEKIAYGLERSNQRFLWVVKSPKGPTTEPNLEELLPKGFLERTKERGFVVKSWAPQNAILRHESVGGFVTHCGWNSVLEAVSYGVPMVAWPLYAEQHLNATVLVEEMKLALPIHMATSSKGSGEEEGVATAEEVEKSLRELMELEEGKVLRKRSLEIRAMAMAAWTTGGSSFTAFSKLAASLKQGLY</sequence>
<evidence type="ECO:0000256" key="5">
    <source>
        <dbReference type="RuleBase" id="RU362057"/>
    </source>
</evidence>
<dbReference type="EMBL" id="RXIC02000019">
    <property type="protein sequence ID" value="KAB1226188.1"/>
    <property type="molecule type" value="Genomic_DNA"/>
</dbReference>
<keyword evidence="2 4" id="KW-0328">Glycosyltransferase</keyword>